<comment type="similarity">
    <text evidence="1">Belongs to the aldehyde dehydrogenase family.</text>
</comment>
<name>A0A8T0UIK9_PANVG</name>
<organism evidence="4 5">
    <name type="scientific">Panicum virgatum</name>
    <name type="common">Blackwell switchgrass</name>
    <dbReference type="NCBI Taxonomy" id="38727"/>
    <lineage>
        <taxon>Eukaryota</taxon>
        <taxon>Viridiplantae</taxon>
        <taxon>Streptophyta</taxon>
        <taxon>Embryophyta</taxon>
        <taxon>Tracheophyta</taxon>
        <taxon>Spermatophyta</taxon>
        <taxon>Magnoliopsida</taxon>
        <taxon>Liliopsida</taxon>
        <taxon>Poales</taxon>
        <taxon>Poaceae</taxon>
        <taxon>PACMAD clade</taxon>
        <taxon>Panicoideae</taxon>
        <taxon>Panicodae</taxon>
        <taxon>Paniceae</taxon>
        <taxon>Panicinae</taxon>
        <taxon>Panicum</taxon>
        <taxon>Panicum sect. Hiantes</taxon>
    </lineage>
</organism>
<dbReference type="PANTHER" id="PTHR43866">
    <property type="entry name" value="MALONATE-SEMIALDEHYDE DEHYDROGENASE"/>
    <property type="match status" value="1"/>
</dbReference>
<reference evidence="4" key="1">
    <citation type="submission" date="2020-05" db="EMBL/GenBank/DDBJ databases">
        <title>WGS assembly of Panicum virgatum.</title>
        <authorList>
            <person name="Lovell J.T."/>
            <person name="Jenkins J."/>
            <person name="Shu S."/>
            <person name="Juenger T.E."/>
            <person name="Schmutz J."/>
        </authorList>
    </citation>
    <scope>NUCLEOTIDE SEQUENCE</scope>
    <source>
        <strain evidence="4">AP13</strain>
    </source>
</reference>
<dbReference type="GO" id="GO:0004491">
    <property type="term" value="F:methylmalonate-semialdehyde dehydrogenase (acylating, NAD) activity"/>
    <property type="evidence" value="ECO:0007669"/>
    <property type="project" value="InterPro"/>
</dbReference>
<dbReference type="GO" id="GO:0006574">
    <property type="term" value="P:L-valine catabolic process"/>
    <property type="evidence" value="ECO:0007669"/>
    <property type="project" value="TreeGrafter"/>
</dbReference>
<dbReference type="GO" id="GO:0006210">
    <property type="term" value="P:thymine catabolic process"/>
    <property type="evidence" value="ECO:0007669"/>
    <property type="project" value="TreeGrafter"/>
</dbReference>
<dbReference type="InterPro" id="IPR016163">
    <property type="entry name" value="Ald_DH_C"/>
</dbReference>
<dbReference type="Proteomes" id="UP000823388">
    <property type="component" value="Chromosome 3K"/>
</dbReference>
<accession>A0A8T0UIK9</accession>
<keyword evidence="3" id="KW-0732">Signal</keyword>
<evidence type="ECO:0000256" key="1">
    <source>
        <dbReference type="ARBA" id="ARBA00009986"/>
    </source>
</evidence>
<comment type="caution">
    <text evidence="4">The sequence shown here is derived from an EMBL/GenBank/DDBJ whole genome shotgun (WGS) entry which is preliminary data.</text>
</comment>
<dbReference type="GO" id="GO:0005739">
    <property type="term" value="C:mitochondrion"/>
    <property type="evidence" value="ECO:0007669"/>
    <property type="project" value="TreeGrafter"/>
</dbReference>
<evidence type="ECO:0000313" key="4">
    <source>
        <dbReference type="EMBL" id="KAG2624412.1"/>
    </source>
</evidence>
<protein>
    <submittedName>
        <fullName evidence="4">Uncharacterized protein</fullName>
    </submittedName>
</protein>
<sequence>MSVFSVLPWRSVFLCELSATAEGRQPRPLLHRPGRVPPLQAPWRPRRPQAKDRICKLVQNGVDSGARLLLDGRDIVVPQFEDGNFVGPTLLAD</sequence>
<dbReference type="PANTHER" id="PTHR43866:SF3">
    <property type="entry name" value="METHYLMALONATE-SEMIALDEHYDE DEHYDROGENASE [ACYLATING], MITOCHONDRIAL"/>
    <property type="match status" value="1"/>
</dbReference>
<evidence type="ECO:0000256" key="3">
    <source>
        <dbReference type="SAM" id="SignalP"/>
    </source>
</evidence>
<dbReference type="InterPro" id="IPR016161">
    <property type="entry name" value="Ald_DH/histidinol_DH"/>
</dbReference>
<gene>
    <name evidence="4" type="ORF">PVAP13_3KG128600</name>
</gene>
<evidence type="ECO:0000256" key="2">
    <source>
        <dbReference type="SAM" id="MobiDB-lite"/>
    </source>
</evidence>
<dbReference type="Gene3D" id="3.40.309.10">
    <property type="entry name" value="Aldehyde Dehydrogenase, Chain A, domain 2"/>
    <property type="match status" value="1"/>
</dbReference>
<feature type="region of interest" description="Disordered" evidence="2">
    <location>
        <begin position="26"/>
        <end position="48"/>
    </location>
</feature>
<feature type="signal peptide" evidence="3">
    <location>
        <begin position="1"/>
        <end position="23"/>
    </location>
</feature>
<dbReference type="AlphaFoldDB" id="A0A8T0UIK9"/>
<dbReference type="InterPro" id="IPR010061">
    <property type="entry name" value="MeMal-semiAld_DH"/>
</dbReference>
<dbReference type="EMBL" id="CM029041">
    <property type="protein sequence ID" value="KAG2624412.1"/>
    <property type="molecule type" value="Genomic_DNA"/>
</dbReference>
<keyword evidence="5" id="KW-1185">Reference proteome</keyword>
<proteinExistence type="inferred from homology"/>
<evidence type="ECO:0000313" key="5">
    <source>
        <dbReference type="Proteomes" id="UP000823388"/>
    </source>
</evidence>
<dbReference type="SUPFAM" id="SSF53720">
    <property type="entry name" value="ALDH-like"/>
    <property type="match status" value="1"/>
</dbReference>
<feature type="chain" id="PRO_5035857844" evidence="3">
    <location>
        <begin position="24"/>
        <end position="93"/>
    </location>
</feature>